<dbReference type="Pfam" id="PF11137">
    <property type="entry name" value="DUF2909"/>
    <property type="match status" value="1"/>
</dbReference>
<evidence type="ECO:0000313" key="2">
    <source>
        <dbReference type="EMBL" id="MFC4159487.1"/>
    </source>
</evidence>
<reference evidence="3" key="1">
    <citation type="journal article" date="2019" name="Int. J. Syst. Evol. Microbiol.">
        <title>The Global Catalogue of Microorganisms (GCM) 10K type strain sequencing project: providing services to taxonomists for standard genome sequencing and annotation.</title>
        <authorList>
            <consortium name="The Broad Institute Genomics Platform"/>
            <consortium name="The Broad Institute Genome Sequencing Center for Infectious Disease"/>
            <person name="Wu L."/>
            <person name="Ma J."/>
        </authorList>
    </citation>
    <scope>NUCLEOTIDE SEQUENCE [LARGE SCALE GENOMIC DNA]</scope>
    <source>
        <strain evidence="3">LMG 29894</strain>
    </source>
</reference>
<protein>
    <submittedName>
        <fullName evidence="2">Twin transmembrane helix small protein</fullName>
    </submittedName>
</protein>
<evidence type="ECO:0000256" key="1">
    <source>
        <dbReference type="SAM" id="Phobius"/>
    </source>
</evidence>
<dbReference type="Proteomes" id="UP001595791">
    <property type="component" value="Unassembled WGS sequence"/>
</dbReference>
<keyword evidence="1 2" id="KW-0812">Transmembrane</keyword>
<accession>A0ABV8MR55</accession>
<feature type="transmembrane region" description="Helical" evidence="1">
    <location>
        <begin position="37"/>
        <end position="57"/>
    </location>
</feature>
<name>A0ABV8MR55_9NEIS</name>
<proteinExistence type="predicted"/>
<gene>
    <name evidence="2" type="ORF">ACFOW7_08990</name>
</gene>
<dbReference type="NCBIfam" id="NF033233">
    <property type="entry name" value="twin_helix"/>
    <property type="match status" value="1"/>
</dbReference>
<dbReference type="RefSeq" id="WP_378163291.1">
    <property type="nucleotide sequence ID" value="NZ_JBHSBU010000001.1"/>
</dbReference>
<keyword evidence="3" id="KW-1185">Reference proteome</keyword>
<sequence>MKLLVLILIIAILAALGSAMLALIRHRGASDRVVRALTLRVALSIGLFLLLMLAYWLGWIQPHGLH</sequence>
<evidence type="ECO:0000313" key="3">
    <source>
        <dbReference type="Proteomes" id="UP001595791"/>
    </source>
</evidence>
<keyword evidence="1" id="KW-1133">Transmembrane helix</keyword>
<dbReference type="InterPro" id="IPR021313">
    <property type="entry name" value="DUF2909"/>
</dbReference>
<dbReference type="EMBL" id="JBHSBU010000001">
    <property type="protein sequence ID" value="MFC4159487.1"/>
    <property type="molecule type" value="Genomic_DNA"/>
</dbReference>
<keyword evidence="1" id="KW-0472">Membrane</keyword>
<organism evidence="2 3">
    <name type="scientific">Chitinimonas lacunae</name>
    <dbReference type="NCBI Taxonomy" id="1963018"/>
    <lineage>
        <taxon>Bacteria</taxon>
        <taxon>Pseudomonadati</taxon>
        <taxon>Pseudomonadota</taxon>
        <taxon>Betaproteobacteria</taxon>
        <taxon>Neisseriales</taxon>
        <taxon>Chitinibacteraceae</taxon>
        <taxon>Chitinimonas</taxon>
    </lineage>
</organism>
<comment type="caution">
    <text evidence="2">The sequence shown here is derived from an EMBL/GenBank/DDBJ whole genome shotgun (WGS) entry which is preliminary data.</text>
</comment>